<gene>
    <name evidence="1" type="ORF">TNIN_16481</name>
</gene>
<evidence type="ECO:0000313" key="1">
    <source>
        <dbReference type="EMBL" id="GFY50413.1"/>
    </source>
</evidence>
<dbReference type="Proteomes" id="UP000886998">
    <property type="component" value="Unassembled WGS sequence"/>
</dbReference>
<comment type="caution">
    <text evidence="1">The sequence shown here is derived from an EMBL/GenBank/DDBJ whole genome shotgun (WGS) entry which is preliminary data.</text>
</comment>
<reference evidence="1" key="1">
    <citation type="submission" date="2020-08" db="EMBL/GenBank/DDBJ databases">
        <title>Multicomponent nature underlies the extraordinary mechanical properties of spider dragline silk.</title>
        <authorList>
            <person name="Kono N."/>
            <person name="Nakamura H."/>
            <person name="Mori M."/>
            <person name="Yoshida Y."/>
            <person name="Ohtoshi R."/>
            <person name="Malay A.D."/>
            <person name="Moran D.A.P."/>
            <person name="Tomita M."/>
            <person name="Numata K."/>
            <person name="Arakawa K."/>
        </authorList>
    </citation>
    <scope>NUCLEOTIDE SEQUENCE</scope>
</reference>
<protein>
    <submittedName>
        <fullName evidence="1">Uncharacterized protein</fullName>
    </submittedName>
</protein>
<name>A0A8X6XBM3_9ARAC</name>
<proteinExistence type="predicted"/>
<sequence length="126" mass="14402">MPFRLKLHSSVDKVWLHSQSFEEPSCNMDTWLMVGCFQGVDMLRKIGSKAFGSQTRQTVMWLTFEALDTVRLLVFSCSWNSRNTCSSSSGVLALLVHHVSCIPLTNEPVSLTRRCKRSKVFRFGKR</sequence>
<dbReference type="AlphaFoldDB" id="A0A8X6XBM3"/>
<accession>A0A8X6XBM3</accession>
<organism evidence="1 2">
    <name type="scientific">Trichonephila inaurata madagascariensis</name>
    <dbReference type="NCBI Taxonomy" id="2747483"/>
    <lineage>
        <taxon>Eukaryota</taxon>
        <taxon>Metazoa</taxon>
        <taxon>Ecdysozoa</taxon>
        <taxon>Arthropoda</taxon>
        <taxon>Chelicerata</taxon>
        <taxon>Arachnida</taxon>
        <taxon>Araneae</taxon>
        <taxon>Araneomorphae</taxon>
        <taxon>Entelegynae</taxon>
        <taxon>Araneoidea</taxon>
        <taxon>Nephilidae</taxon>
        <taxon>Trichonephila</taxon>
        <taxon>Trichonephila inaurata</taxon>
    </lineage>
</organism>
<evidence type="ECO:0000313" key="2">
    <source>
        <dbReference type="Proteomes" id="UP000886998"/>
    </source>
</evidence>
<keyword evidence="2" id="KW-1185">Reference proteome</keyword>
<dbReference type="EMBL" id="BMAV01007464">
    <property type="protein sequence ID" value="GFY50413.1"/>
    <property type="molecule type" value="Genomic_DNA"/>
</dbReference>